<sequence>MATLTLIPAKGCSTRLPRKNILPLGGKPLLAWAAEAARRAGVCGRIIISTEDEAVAAVAREYGIDVPFLRPAELGCDPAGVVQVALHALQTLRTQGEEYKRMIILLPTSPFRTASDIAEAVALFDTKQAKFLLSVSAFDHTPFAAMKLEDGVVSPWFPEYFGRKSQEMPSAFRPNGAIHVLDVAAFEAAGSYFGQPLYAYEMPWPRSLDIDTVADLQMAEAVLAAGLVSWPV</sequence>
<dbReference type="SUPFAM" id="SSF53448">
    <property type="entry name" value="Nucleotide-diphospho-sugar transferases"/>
    <property type="match status" value="1"/>
</dbReference>
<name>A0A840MI53_9PROT</name>
<dbReference type="PANTHER" id="PTHR21485:SF6">
    <property type="entry name" value="N-ACYLNEURAMINATE CYTIDYLYLTRANSFERASE-RELATED"/>
    <property type="match status" value="1"/>
</dbReference>
<dbReference type="InterPro" id="IPR029044">
    <property type="entry name" value="Nucleotide-diphossugar_trans"/>
</dbReference>
<dbReference type="Proteomes" id="UP000575898">
    <property type="component" value="Unassembled WGS sequence"/>
</dbReference>
<dbReference type="InterPro" id="IPR003329">
    <property type="entry name" value="Cytidylyl_trans"/>
</dbReference>
<evidence type="ECO:0000313" key="1">
    <source>
        <dbReference type="EMBL" id="MBB5016869.1"/>
    </source>
</evidence>
<proteinExistence type="predicted"/>
<evidence type="ECO:0000313" key="2">
    <source>
        <dbReference type="Proteomes" id="UP000575898"/>
    </source>
</evidence>
<dbReference type="CDD" id="cd02513">
    <property type="entry name" value="CMP-NeuAc_Synthase"/>
    <property type="match status" value="1"/>
</dbReference>
<comment type="caution">
    <text evidence="1">The sequence shown here is derived from an EMBL/GenBank/DDBJ whole genome shotgun (WGS) entry which is preliminary data.</text>
</comment>
<dbReference type="EMBL" id="JACHHY010000001">
    <property type="protein sequence ID" value="MBB5016869.1"/>
    <property type="molecule type" value="Genomic_DNA"/>
</dbReference>
<organism evidence="1 2">
    <name type="scientific">Chitinivorax tropicus</name>
    <dbReference type="NCBI Taxonomy" id="714531"/>
    <lineage>
        <taxon>Bacteria</taxon>
        <taxon>Pseudomonadati</taxon>
        <taxon>Pseudomonadota</taxon>
        <taxon>Betaproteobacteria</taxon>
        <taxon>Chitinivorax</taxon>
    </lineage>
</organism>
<dbReference type="InterPro" id="IPR050793">
    <property type="entry name" value="CMP-NeuNAc_synthase"/>
</dbReference>
<dbReference type="RefSeq" id="WP_184033748.1">
    <property type="nucleotide sequence ID" value="NZ_JACHHY010000001.1"/>
</dbReference>
<protein>
    <submittedName>
        <fullName evidence="1">CMP-N-acetylneuraminic acid synthetase</fullName>
    </submittedName>
</protein>
<gene>
    <name evidence="1" type="ORF">HNQ59_000131</name>
</gene>
<accession>A0A840MI53</accession>
<dbReference type="AlphaFoldDB" id="A0A840MI53"/>
<reference evidence="1 2" key="1">
    <citation type="submission" date="2020-08" db="EMBL/GenBank/DDBJ databases">
        <title>Genomic Encyclopedia of Type Strains, Phase IV (KMG-IV): sequencing the most valuable type-strain genomes for metagenomic binning, comparative biology and taxonomic classification.</title>
        <authorList>
            <person name="Goeker M."/>
        </authorList>
    </citation>
    <scope>NUCLEOTIDE SEQUENCE [LARGE SCALE GENOMIC DNA]</scope>
    <source>
        <strain evidence="1 2">DSM 27165</strain>
    </source>
</reference>
<keyword evidence="2" id="KW-1185">Reference proteome</keyword>
<dbReference type="PANTHER" id="PTHR21485">
    <property type="entry name" value="HAD SUPERFAMILY MEMBERS CMAS AND KDSC"/>
    <property type="match status" value="1"/>
</dbReference>
<dbReference type="GO" id="GO:0008781">
    <property type="term" value="F:N-acylneuraminate cytidylyltransferase activity"/>
    <property type="evidence" value="ECO:0007669"/>
    <property type="project" value="TreeGrafter"/>
</dbReference>
<dbReference type="Pfam" id="PF02348">
    <property type="entry name" value="CTP_transf_3"/>
    <property type="match status" value="1"/>
</dbReference>
<dbReference type="Gene3D" id="3.90.550.10">
    <property type="entry name" value="Spore Coat Polysaccharide Biosynthesis Protein SpsA, Chain A"/>
    <property type="match status" value="1"/>
</dbReference>